<protein>
    <recommendedName>
        <fullName evidence="2">RNA-binding protein 48</fullName>
    </recommendedName>
</protein>
<dbReference type="GO" id="GO:0003723">
    <property type="term" value="F:RNA binding"/>
    <property type="evidence" value="ECO:0007669"/>
    <property type="project" value="UniProtKB-UniRule"/>
</dbReference>
<dbReference type="GO" id="GO:0006397">
    <property type="term" value="P:mRNA processing"/>
    <property type="evidence" value="ECO:0007669"/>
    <property type="project" value="UniProtKB-KW"/>
</dbReference>
<keyword evidence="11" id="KW-1185">Reference proteome</keyword>
<evidence type="ECO:0000256" key="6">
    <source>
        <dbReference type="ARBA" id="ARBA00023187"/>
    </source>
</evidence>
<evidence type="ECO:0000256" key="8">
    <source>
        <dbReference type="PROSITE-ProRule" id="PRU00176"/>
    </source>
</evidence>
<keyword evidence="6" id="KW-0508">mRNA splicing</keyword>
<sequence length="192" mass="22769">MIAADEVDKSKLRDHHIKQEYCLNRPKYRRGRKLRAVKTYTISQESHYLLIQNVPSIKVNKELESNLVKFGKLEKLENLSDYPREEFSEVYFTKFTDIQSARNAKKKLDDTPFFGSTLHVCYAPEFETVDETKHKLEVRRLEVEKRLNELKAPRIRKRKKIEKELTNEELREKAIKLKDVQGPSLIPKIIQQ</sequence>
<comment type="function">
    <text evidence="7">As a component of the minor spliceosome, involved in the splicing of U12-type introns in pre-mRNAs.</text>
</comment>
<keyword evidence="5 8" id="KW-0694">RNA-binding</keyword>
<dbReference type="InterPro" id="IPR034264">
    <property type="entry name" value="RBM48_RRM"/>
</dbReference>
<keyword evidence="4" id="KW-0747">Spliceosome</keyword>
<accession>A0A7I8V5U7</accession>
<dbReference type="SUPFAM" id="SSF54928">
    <property type="entry name" value="RNA-binding domain, RBD"/>
    <property type="match status" value="1"/>
</dbReference>
<dbReference type="PROSITE" id="PS50102">
    <property type="entry name" value="RRM"/>
    <property type="match status" value="1"/>
</dbReference>
<dbReference type="PANTHER" id="PTHR20957:SF0">
    <property type="entry name" value="RNA-BINDING PROTEIN 48"/>
    <property type="match status" value="1"/>
</dbReference>
<dbReference type="GO" id="GO:0005654">
    <property type="term" value="C:nucleoplasm"/>
    <property type="evidence" value="ECO:0007669"/>
    <property type="project" value="TreeGrafter"/>
</dbReference>
<evidence type="ECO:0000259" key="9">
    <source>
        <dbReference type="PROSITE" id="PS50102"/>
    </source>
</evidence>
<dbReference type="GO" id="GO:0005681">
    <property type="term" value="C:spliceosomal complex"/>
    <property type="evidence" value="ECO:0007669"/>
    <property type="project" value="UniProtKB-KW"/>
</dbReference>
<evidence type="ECO:0000256" key="2">
    <source>
        <dbReference type="ARBA" id="ARBA00015189"/>
    </source>
</evidence>
<evidence type="ECO:0000256" key="4">
    <source>
        <dbReference type="ARBA" id="ARBA00022728"/>
    </source>
</evidence>
<proteinExistence type="inferred from homology"/>
<name>A0A7I8V5U7_9ANNE</name>
<evidence type="ECO:0000256" key="5">
    <source>
        <dbReference type="ARBA" id="ARBA00022884"/>
    </source>
</evidence>
<dbReference type="InterPro" id="IPR035979">
    <property type="entry name" value="RBD_domain_sf"/>
</dbReference>
<dbReference type="PANTHER" id="PTHR20957">
    <property type="entry name" value="RNA-BINDING PROTEIN 48"/>
    <property type="match status" value="1"/>
</dbReference>
<dbReference type="OrthoDB" id="78358at2759"/>
<keyword evidence="3" id="KW-0507">mRNA processing</keyword>
<comment type="caution">
    <text evidence="10">The sequence shown here is derived from an EMBL/GenBank/DDBJ whole genome shotgun (WGS) entry which is preliminary data.</text>
</comment>
<organism evidence="10 11">
    <name type="scientific">Dimorphilus gyrociliatus</name>
    <dbReference type="NCBI Taxonomy" id="2664684"/>
    <lineage>
        <taxon>Eukaryota</taxon>
        <taxon>Metazoa</taxon>
        <taxon>Spiralia</taxon>
        <taxon>Lophotrochozoa</taxon>
        <taxon>Annelida</taxon>
        <taxon>Polychaeta</taxon>
        <taxon>Polychaeta incertae sedis</taxon>
        <taxon>Dinophilidae</taxon>
        <taxon>Dimorphilus</taxon>
    </lineage>
</organism>
<dbReference type="InterPro" id="IPR000504">
    <property type="entry name" value="RRM_dom"/>
</dbReference>
<evidence type="ECO:0000256" key="3">
    <source>
        <dbReference type="ARBA" id="ARBA00022664"/>
    </source>
</evidence>
<evidence type="ECO:0000313" key="11">
    <source>
        <dbReference type="Proteomes" id="UP000549394"/>
    </source>
</evidence>
<dbReference type="CDD" id="cd12442">
    <property type="entry name" value="RRM_RBM48"/>
    <property type="match status" value="1"/>
</dbReference>
<dbReference type="InterPro" id="IPR012677">
    <property type="entry name" value="Nucleotide-bd_a/b_plait_sf"/>
</dbReference>
<dbReference type="Gene3D" id="3.30.70.330">
    <property type="match status" value="1"/>
</dbReference>
<dbReference type="Proteomes" id="UP000549394">
    <property type="component" value="Unassembled WGS sequence"/>
</dbReference>
<evidence type="ECO:0000313" key="10">
    <source>
        <dbReference type="EMBL" id="CAD5110917.1"/>
    </source>
</evidence>
<dbReference type="InterPro" id="IPR039599">
    <property type="entry name" value="RBM48"/>
</dbReference>
<dbReference type="AlphaFoldDB" id="A0A7I8V5U7"/>
<reference evidence="10 11" key="1">
    <citation type="submission" date="2020-08" db="EMBL/GenBank/DDBJ databases">
        <authorList>
            <person name="Hejnol A."/>
        </authorList>
    </citation>
    <scope>NUCLEOTIDE SEQUENCE [LARGE SCALE GENOMIC DNA]</scope>
</reference>
<dbReference type="GO" id="GO:0008380">
    <property type="term" value="P:RNA splicing"/>
    <property type="evidence" value="ECO:0007669"/>
    <property type="project" value="UniProtKB-KW"/>
</dbReference>
<evidence type="ECO:0000256" key="7">
    <source>
        <dbReference type="ARBA" id="ARBA00035004"/>
    </source>
</evidence>
<dbReference type="EMBL" id="CAJFCJ010000001">
    <property type="protein sequence ID" value="CAD5110917.1"/>
    <property type="molecule type" value="Genomic_DNA"/>
</dbReference>
<comment type="similarity">
    <text evidence="1">Belongs to the RBM48 family.</text>
</comment>
<gene>
    <name evidence="10" type="ORF">DGYR_LOCUS271</name>
</gene>
<evidence type="ECO:0000256" key="1">
    <source>
        <dbReference type="ARBA" id="ARBA00006938"/>
    </source>
</evidence>
<feature type="domain" description="RRM" evidence="9">
    <location>
        <begin position="47"/>
        <end position="125"/>
    </location>
</feature>